<organism evidence="3 4">
    <name type="scientific">Actinomadura macrotermitis</name>
    <dbReference type="NCBI Taxonomy" id="2585200"/>
    <lineage>
        <taxon>Bacteria</taxon>
        <taxon>Bacillati</taxon>
        <taxon>Actinomycetota</taxon>
        <taxon>Actinomycetes</taxon>
        <taxon>Streptosporangiales</taxon>
        <taxon>Thermomonosporaceae</taxon>
        <taxon>Actinomadura</taxon>
    </lineage>
</organism>
<evidence type="ECO:0000313" key="3">
    <source>
        <dbReference type="EMBL" id="MQY02116.1"/>
    </source>
</evidence>
<feature type="transmembrane region" description="Helical" evidence="1">
    <location>
        <begin position="121"/>
        <end position="140"/>
    </location>
</feature>
<feature type="transmembrane region" description="Helical" evidence="1">
    <location>
        <begin position="72"/>
        <end position="91"/>
    </location>
</feature>
<proteinExistence type="predicted"/>
<keyword evidence="1" id="KW-0812">Transmembrane</keyword>
<gene>
    <name evidence="3" type="ORF">ACRB68_01430</name>
</gene>
<name>A0A7K0BM16_9ACTN</name>
<protein>
    <recommendedName>
        <fullName evidence="2">DUF7144 domain-containing protein</fullName>
    </recommendedName>
</protein>
<feature type="transmembrane region" description="Helical" evidence="1">
    <location>
        <begin position="96"/>
        <end position="115"/>
    </location>
</feature>
<reference evidence="3 4" key="1">
    <citation type="submission" date="2019-10" db="EMBL/GenBank/DDBJ databases">
        <title>Actinomadura rubteroloni sp. nov. and Actinomadura macrotermitis sp. nov., isolated from the gut of fungus growing-termite Macrotermes natalensis.</title>
        <authorList>
            <person name="Benndorf R."/>
            <person name="Martin K."/>
            <person name="Kuefner M."/>
            <person name="De Beer W."/>
            <person name="Kaster A.-K."/>
            <person name="Vollmers J."/>
            <person name="Poulsen M."/>
            <person name="Beemelmanns C."/>
        </authorList>
    </citation>
    <scope>NUCLEOTIDE SEQUENCE [LARGE SCALE GENOMIC DNA]</scope>
    <source>
        <strain evidence="3 4">RB68</strain>
    </source>
</reference>
<dbReference type="Pfam" id="PF23636">
    <property type="entry name" value="DUF7144"/>
    <property type="match status" value="1"/>
</dbReference>
<keyword evidence="4" id="KW-1185">Reference proteome</keyword>
<comment type="caution">
    <text evidence="3">The sequence shown here is derived from an EMBL/GenBank/DDBJ whole genome shotgun (WGS) entry which is preliminary data.</text>
</comment>
<sequence>MSERTTARRQETESSIEPEPAGGWAVGFAIFGGVMMVLIGTFQALEGVAAIAHDHFYLVTRDYVYDLDTTTWGWIHLVLGALVAVAGFFVFSGRGWARAVGVVCVAANAVSQFLFIPYYPVWGLVMIALDVAVVWALCVYGQRTAERAGY</sequence>
<evidence type="ECO:0000259" key="2">
    <source>
        <dbReference type="Pfam" id="PF23636"/>
    </source>
</evidence>
<dbReference type="RefSeq" id="WP_153530398.1">
    <property type="nucleotide sequence ID" value="NZ_WEGH01000001.1"/>
</dbReference>
<feature type="domain" description="DUF7144" evidence="2">
    <location>
        <begin position="29"/>
        <end position="141"/>
    </location>
</feature>
<keyword evidence="1" id="KW-0472">Membrane</keyword>
<dbReference type="OrthoDB" id="4482242at2"/>
<evidence type="ECO:0000256" key="1">
    <source>
        <dbReference type="SAM" id="Phobius"/>
    </source>
</evidence>
<feature type="transmembrane region" description="Helical" evidence="1">
    <location>
        <begin position="21"/>
        <end position="52"/>
    </location>
</feature>
<dbReference type="InterPro" id="IPR055568">
    <property type="entry name" value="DUF7144"/>
</dbReference>
<evidence type="ECO:0000313" key="4">
    <source>
        <dbReference type="Proteomes" id="UP000487268"/>
    </source>
</evidence>
<dbReference type="Proteomes" id="UP000487268">
    <property type="component" value="Unassembled WGS sequence"/>
</dbReference>
<accession>A0A7K0BM16</accession>
<dbReference type="AlphaFoldDB" id="A0A7K0BM16"/>
<dbReference type="EMBL" id="WEGH01000001">
    <property type="protein sequence ID" value="MQY02116.1"/>
    <property type="molecule type" value="Genomic_DNA"/>
</dbReference>
<keyword evidence="1" id="KW-1133">Transmembrane helix</keyword>